<protein>
    <recommendedName>
        <fullName evidence="3">AMP nucleosidase</fullName>
    </recommendedName>
</protein>
<evidence type="ECO:0008006" key="3">
    <source>
        <dbReference type="Google" id="ProtNLM"/>
    </source>
</evidence>
<dbReference type="RefSeq" id="WP_114644230.1">
    <property type="nucleotide sequence ID" value="NZ_QQNH01000001.1"/>
</dbReference>
<sequence>MATLASIAVFADCGVTPHQAQYRAAGAVAARHGMHVICTARNGQWPQALVDSALAEDGVVTVVSGPSTRDLRVPGGVSVQRCDSEIQAGIKAVQMAQAVIGMPGCIETTAALYAAWTGAGGAASQRPVGLFNRDRAFEVVRGFAADIAGVGRGNIDTLVQFSDNFEDLLNRLTRLV</sequence>
<comment type="caution">
    <text evidence="1">The sequence shown here is derived from an EMBL/GenBank/DDBJ whole genome shotgun (WGS) entry which is preliminary data.</text>
</comment>
<dbReference type="AlphaFoldDB" id="A0A369WAT8"/>
<evidence type="ECO:0000313" key="1">
    <source>
        <dbReference type="EMBL" id="RDE10510.1"/>
    </source>
</evidence>
<gene>
    <name evidence="1" type="ORF">DVH29_00735</name>
</gene>
<proteinExistence type="predicted"/>
<organism evidence="1 2">
    <name type="scientific">Pelagibacterium lacus</name>
    <dbReference type="NCBI Taxonomy" id="2282655"/>
    <lineage>
        <taxon>Bacteria</taxon>
        <taxon>Pseudomonadati</taxon>
        <taxon>Pseudomonadota</taxon>
        <taxon>Alphaproteobacteria</taxon>
        <taxon>Hyphomicrobiales</taxon>
        <taxon>Devosiaceae</taxon>
        <taxon>Pelagibacterium</taxon>
    </lineage>
</organism>
<evidence type="ECO:0000313" key="2">
    <source>
        <dbReference type="Proteomes" id="UP000253759"/>
    </source>
</evidence>
<dbReference type="OrthoDB" id="7947920at2"/>
<dbReference type="Proteomes" id="UP000253759">
    <property type="component" value="Unassembled WGS sequence"/>
</dbReference>
<dbReference type="SUPFAM" id="SSF102405">
    <property type="entry name" value="MCP/YpsA-like"/>
    <property type="match status" value="1"/>
</dbReference>
<keyword evidence="2" id="KW-1185">Reference proteome</keyword>
<name>A0A369WAT8_9HYPH</name>
<reference evidence="2" key="1">
    <citation type="submission" date="2018-07" db="EMBL/GenBank/DDBJ databases">
        <authorList>
            <person name="Liu B.-T."/>
            <person name="Du Z."/>
        </authorList>
    </citation>
    <scope>NUCLEOTIDE SEQUENCE [LARGE SCALE GENOMIC DNA]</scope>
    <source>
        <strain evidence="2">XYN52</strain>
    </source>
</reference>
<dbReference type="Gene3D" id="3.40.50.450">
    <property type="match status" value="1"/>
</dbReference>
<dbReference type="EMBL" id="QQNH01000001">
    <property type="protein sequence ID" value="RDE10510.1"/>
    <property type="molecule type" value="Genomic_DNA"/>
</dbReference>
<accession>A0A369WAT8</accession>